<organism evidence="8 9">
    <name type="scientific">Falsochrobactrum ovis</name>
    <dbReference type="NCBI Taxonomy" id="1293442"/>
    <lineage>
        <taxon>Bacteria</taxon>
        <taxon>Pseudomonadati</taxon>
        <taxon>Pseudomonadota</taxon>
        <taxon>Alphaproteobacteria</taxon>
        <taxon>Hyphomicrobiales</taxon>
        <taxon>Brucellaceae</taxon>
        <taxon>Falsochrobactrum</taxon>
    </lineage>
</organism>
<evidence type="ECO:0000256" key="6">
    <source>
        <dbReference type="ARBA" id="ARBA00032976"/>
    </source>
</evidence>
<evidence type="ECO:0000256" key="1">
    <source>
        <dbReference type="ARBA" id="ARBA00003236"/>
    </source>
</evidence>
<accession>A0A364JRE7</accession>
<dbReference type="Gene3D" id="3.20.20.370">
    <property type="entry name" value="Glycoside hydrolase/deacetylase"/>
    <property type="match status" value="1"/>
</dbReference>
<dbReference type="InterPro" id="IPR051398">
    <property type="entry name" value="Polysacch_Deacetylase"/>
</dbReference>
<dbReference type="GO" id="GO:0005975">
    <property type="term" value="P:carbohydrate metabolic process"/>
    <property type="evidence" value="ECO:0007669"/>
    <property type="project" value="InterPro"/>
</dbReference>
<evidence type="ECO:0000256" key="4">
    <source>
        <dbReference type="ARBA" id="ARBA00020071"/>
    </source>
</evidence>
<evidence type="ECO:0000256" key="5">
    <source>
        <dbReference type="ARBA" id="ARBA00022729"/>
    </source>
</evidence>
<dbReference type="InterPro" id="IPR002509">
    <property type="entry name" value="NODB_dom"/>
</dbReference>
<dbReference type="Proteomes" id="UP000249453">
    <property type="component" value="Unassembled WGS sequence"/>
</dbReference>
<sequence>MAIPVLVYHHIAPIQRNVPFRGLFVHPDRFASQMKWLKRLGFKGMSVRDGMPYLKGEKRGKVAIITFDDGFLNVLDNAAPVLAEYGFTATNYFVANQIGGSNVWDKAVGIPETTCMSLFQMREWADLGHEVGAHTLDHVNLNDMDDEEAFRQINESKLRLEDMLGGEVLNFCYPYGANRKEHRTMVRKAGFLSAVTTIPARTKPSDDIYGIPRIYIRRNHTLPEFIWRINFR</sequence>
<name>A0A364JRE7_9HYPH</name>
<dbReference type="InterPro" id="IPR011330">
    <property type="entry name" value="Glyco_hydro/deAcase_b/a-brl"/>
</dbReference>
<keyword evidence="5" id="KW-0732">Signal</keyword>
<dbReference type="RefSeq" id="WP_111576538.1">
    <property type="nucleotide sequence ID" value="NZ_JBHEEY010000036.1"/>
</dbReference>
<dbReference type="GO" id="GO:0016810">
    <property type="term" value="F:hydrolase activity, acting on carbon-nitrogen (but not peptide) bonds"/>
    <property type="evidence" value="ECO:0007669"/>
    <property type="project" value="InterPro"/>
</dbReference>
<evidence type="ECO:0000256" key="3">
    <source>
        <dbReference type="ARBA" id="ARBA00010973"/>
    </source>
</evidence>
<dbReference type="CDD" id="cd10918">
    <property type="entry name" value="CE4_NodB_like_5s_6s"/>
    <property type="match status" value="1"/>
</dbReference>
<proteinExistence type="inferred from homology"/>
<dbReference type="GO" id="GO:0005576">
    <property type="term" value="C:extracellular region"/>
    <property type="evidence" value="ECO:0007669"/>
    <property type="project" value="UniProtKB-SubCell"/>
</dbReference>
<gene>
    <name evidence="8" type="ORF">C7374_1352</name>
</gene>
<evidence type="ECO:0000313" key="8">
    <source>
        <dbReference type="EMBL" id="RAK24606.1"/>
    </source>
</evidence>
<dbReference type="EMBL" id="QLMK01000035">
    <property type="protein sequence ID" value="RAK24606.1"/>
    <property type="molecule type" value="Genomic_DNA"/>
</dbReference>
<dbReference type="PROSITE" id="PS51677">
    <property type="entry name" value="NODB"/>
    <property type="match status" value="1"/>
</dbReference>
<dbReference type="SUPFAM" id="SSF88713">
    <property type="entry name" value="Glycoside hydrolase/deacetylase"/>
    <property type="match status" value="1"/>
</dbReference>
<comment type="subcellular location">
    <subcellularLocation>
        <location evidence="2">Secreted</location>
    </subcellularLocation>
</comment>
<evidence type="ECO:0000256" key="2">
    <source>
        <dbReference type="ARBA" id="ARBA00004613"/>
    </source>
</evidence>
<comment type="caution">
    <text evidence="8">The sequence shown here is derived from an EMBL/GenBank/DDBJ whole genome shotgun (WGS) entry which is preliminary data.</text>
</comment>
<evidence type="ECO:0000313" key="9">
    <source>
        <dbReference type="Proteomes" id="UP000249453"/>
    </source>
</evidence>
<dbReference type="OrthoDB" id="9814639at2"/>
<dbReference type="PANTHER" id="PTHR34216:SF3">
    <property type="entry name" value="POLY-BETA-1,6-N-ACETYL-D-GLUCOSAMINE N-DEACETYLASE"/>
    <property type="match status" value="1"/>
</dbReference>
<dbReference type="PANTHER" id="PTHR34216">
    <property type="match status" value="1"/>
</dbReference>
<comment type="similarity">
    <text evidence="3">Belongs to the polysaccharide deacetylase family.</text>
</comment>
<comment type="function">
    <text evidence="1">Is involved in generating a small heat-stable compound (Nod), an acylated oligomer of N-acetylglucosamine, that stimulates mitosis in various plant protoplasts.</text>
</comment>
<dbReference type="Pfam" id="PF01522">
    <property type="entry name" value="Polysacc_deac_1"/>
    <property type="match status" value="1"/>
</dbReference>
<protein>
    <recommendedName>
        <fullName evidence="4">Chitooligosaccharide deacetylase</fullName>
    </recommendedName>
    <alternativeName>
        <fullName evidence="6">Nodulation protein B</fullName>
    </alternativeName>
</protein>
<feature type="domain" description="NodB homology" evidence="7">
    <location>
        <begin position="61"/>
        <end position="232"/>
    </location>
</feature>
<dbReference type="AlphaFoldDB" id="A0A364JRE7"/>
<keyword evidence="9" id="KW-1185">Reference proteome</keyword>
<evidence type="ECO:0000259" key="7">
    <source>
        <dbReference type="PROSITE" id="PS51677"/>
    </source>
</evidence>
<reference evidence="8 9" key="1">
    <citation type="submission" date="2018-06" db="EMBL/GenBank/DDBJ databases">
        <title>Genomic Encyclopedia of Type Strains, Phase IV (KMG-IV): sequencing the most valuable type-strain genomes for metagenomic binning, comparative biology and taxonomic classification.</title>
        <authorList>
            <person name="Goeker M."/>
        </authorList>
    </citation>
    <scope>NUCLEOTIDE SEQUENCE [LARGE SCALE GENOMIC DNA]</scope>
    <source>
        <strain evidence="8 9">DSM 26720</strain>
    </source>
</reference>